<keyword evidence="5 7" id="KW-1133">Transmembrane helix</keyword>
<dbReference type="Pfam" id="PF21082">
    <property type="entry name" value="MS_channel_3rd"/>
    <property type="match status" value="1"/>
</dbReference>
<keyword evidence="6 7" id="KW-0472">Membrane</keyword>
<dbReference type="GO" id="GO:0005886">
    <property type="term" value="C:plasma membrane"/>
    <property type="evidence" value="ECO:0007669"/>
    <property type="project" value="UniProtKB-SubCell"/>
</dbReference>
<dbReference type="InterPro" id="IPR011066">
    <property type="entry name" value="MscS_channel_C_sf"/>
</dbReference>
<protein>
    <submittedName>
        <fullName evidence="12">Mechanosensitive ion channel family protein</fullName>
    </submittedName>
</protein>
<dbReference type="Gene3D" id="3.30.70.100">
    <property type="match status" value="1"/>
</dbReference>
<evidence type="ECO:0000256" key="5">
    <source>
        <dbReference type="ARBA" id="ARBA00022989"/>
    </source>
</evidence>
<accession>A0A3D4V8Z3</accession>
<comment type="similarity">
    <text evidence="2">Belongs to the MscS (TC 1.A.23) family.</text>
</comment>
<dbReference type="EMBL" id="DPIY01000009">
    <property type="protein sequence ID" value="HCT57571.1"/>
    <property type="molecule type" value="Genomic_DNA"/>
</dbReference>
<feature type="domain" description="Mechanosensitive ion channel MscS" evidence="9">
    <location>
        <begin position="355"/>
        <end position="416"/>
    </location>
</feature>
<organism evidence="12 13">
    <name type="scientific">Gemmatimonas aurantiaca</name>
    <dbReference type="NCBI Taxonomy" id="173480"/>
    <lineage>
        <taxon>Bacteria</taxon>
        <taxon>Pseudomonadati</taxon>
        <taxon>Gemmatimonadota</taxon>
        <taxon>Gemmatimonadia</taxon>
        <taxon>Gemmatimonadales</taxon>
        <taxon>Gemmatimonadaceae</taxon>
        <taxon>Gemmatimonas</taxon>
    </lineage>
</organism>
<gene>
    <name evidence="12" type="ORF">DGD08_10270</name>
</gene>
<feature type="domain" description="Mechanosensitive ion channel MscS C-terminal" evidence="10">
    <location>
        <begin position="429"/>
        <end position="513"/>
    </location>
</feature>
<sequence>MRTPLFRWTPWVLTALLAAIALPAAAQLGLPKKASPADSSPAESSASPRAAMRDFLRLANAGDWPGAADYLAVPAAQEARGPVLARRLKSVLDQRLALDVNSLSPLVVGDTTDGDLNGDRVGVILAANGHEEVIRLVRTAGVPTRWVFSSATVANIDAWFDGLGAPWVRERVPASLLREGPLNVYWWQWIGIGIALPILVLAAWMLGALLRQVLVRVTARTVTTWDEQLLQHLRGPFRLWAAAVVAEPLLSVLTLNARVAAFLSAFTRGMVLIALFWAILQIIRIVQSRLENAAWETGQGAQARTLVPLLGNFLRVALSVVALLVALAQFGYPVGTLLAGLGIGGIAVALAAQKTVEHLFGSVSLAADKVLRVGDWVKTGTTEGSVERIGLRSTSIRTMDRTVVRVPNGKLADDRIETFGERDRMLLRTDLDLTYETSREDLVRIRDEVEALLRAHPKVWPDVVRANITAFTESAIRLNVVAWFVTTDYNEFLRIRHDLFLEFLRILEDHGSAFAYPSRTIYHVQQDPGTHGPGFPPHVVE</sequence>
<evidence type="ECO:0000259" key="10">
    <source>
        <dbReference type="Pfam" id="PF21082"/>
    </source>
</evidence>
<evidence type="ECO:0000259" key="9">
    <source>
        <dbReference type="Pfam" id="PF00924"/>
    </source>
</evidence>
<dbReference type="Gene3D" id="1.10.287.1260">
    <property type="match status" value="1"/>
</dbReference>
<evidence type="ECO:0000256" key="8">
    <source>
        <dbReference type="SAM" id="SignalP"/>
    </source>
</evidence>
<dbReference type="InterPro" id="IPR049142">
    <property type="entry name" value="MS_channel_1st"/>
</dbReference>
<keyword evidence="8" id="KW-0732">Signal</keyword>
<dbReference type="Pfam" id="PF00924">
    <property type="entry name" value="MS_channel_2nd"/>
    <property type="match status" value="1"/>
</dbReference>
<keyword evidence="4 7" id="KW-0812">Transmembrane</keyword>
<name>A0A3D4V8Z3_9BACT</name>
<dbReference type="PANTHER" id="PTHR30566">
    <property type="entry name" value="YNAI-RELATED MECHANOSENSITIVE ION CHANNEL"/>
    <property type="match status" value="1"/>
</dbReference>
<dbReference type="InterPro" id="IPR023408">
    <property type="entry name" value="MscS_beta-dom_sf"/>
</dbReference>
<feature type="transmembrane region" description="Helical" evidence="7">
    <location>
        <begin position="265"/>
        <end position="286"/>
    </location>
</feature>
<dbReference type="GO" id="GO:0008381">
    <property type="term" value="F:mechanosensitive monoatomic ion channel activity"/>
    <property type="evidence" value="ECO:0007669"/>
    <property type="project" value="UniProtKB-ARBA"/>
</dbReference>
<evidence type="ECO:0000256" key="2">
    <source>
        <dbReference type="ARBA" id="ARBA00008017"/>
    </source>
</evidence>
<dbReference type="AlphaFoldDB" id="A0A3D4V8Z3"/>
<dbReference type="SUPFAM" id="SSF82861">
    <property type="entry name" value="Mechanosensitive channel protein MscS (YggB), transmembrane region"/>
    <property type="match status" value="1"/>
</dbReference>
<dbReference type="Pfam" id="PF21088">
    <property type="entry name" value="MS_channel_1st"/>
    <property type="match status" value="1"/>
</dbReference>
<evidence type="ECO:0000256" key="4">
    <source>
        <dbReference type="ARBA" id="ARBA00022692"/>
    </source>
</evidence>
<comment type="subcellular location">
    <subcellularLocation>
        <location evidence="1">Cell membrane</location>
        <topology evidence="1">Multi-pass membrane protein</topology>
    </subcellularLocation>
</comment>
<keyword evidence="3" id="KW-1003">Cell membrane</keyword>
<evidence type="ECO:0000259" key="11">
    <source>
        <dbReference type="Pfam" id="PF21088"/>
    </source>
</evidence>
<dbReference type="Gene3D" id="2.30.30.60">
    <property type="match status" value="1"/>
</dbReference>
<dbReference type="OMA" id="WWQWLAL"/>
<evidence type="ECO:0000256" key="6">
    <source>
        <dbReference type="ARBA" id="ARBA00023136"/>
    </source>
</evidence>
<feature type="transmembrane region" description="Helical" evidence="7">
    <location>
        <begin position="334"/>
        <end position="352"/>
    </location>
</feature>
<reference evidence="12 13" key="1">
    <citation type="journal article" date="2018" name="Nat. Biotechnol.">
        <title>A standardized bacterial taxonomy based on genome phylogeny substantially revises the tree of life.</title>
        <authorList>
            <person name="Parks D.H."/>
            <person name="Chuvochina M."/>
            <person name="Waite D.W."/>
            <person name="Rinke C."/>
            <person name="Skarshewski A."/>
            <person name="Chaumeil P.A."/>
            <person name="Hugenholtz P."/>
        </authorList>
    </citation>
    <scope>NUCLEOTIDE SEQUENCE [LARGE SCALE GENOMIC DNA]</scope>
    <source>
        <strain evidence="12">UBA8844</strain>
    </source>
</reference>
<dbReference type="InterPro" id="IPR011014">
    <property type="entry name" value="MscS_channel_TM-2"/>
</dbReference>
<dbReference type="InterPro" id="IPR010920">
    <property type="entry name" value="LSM_dom_sf"/>
</dbReference>
<dbReference type="SUPFAM" id="SSF50182">
    <property type="entry name" value="Sm-like ribonucleoproteins"/>
    <property type="match status" value="1"/>
</dbReference>
<evidence type="ECO:0000256" key="3">
    <source>
        <dbReference type="ARBA" id="ARBA00022475"/>
    </source>
</evidence>
<feature type="transmembrane region" description="Helical" evidence="7">
    <location>
        <begin position="306"/>
        <end position="328"/>
    </location>
</feature>
<proteinExistence type="inferred from homology"/>
<feature type="signal peptide" evidence="8">
    <location>
        <begin position="1"/>
        <end position="26"/>
    </location>
</feature>
<feature type="chain" id="PRO_5017725100" evidence="8">
    <location>
        <begin position="27"/>
        <end position="541"/>
    </location>
</feature>
<dbReference type="SUPFAM" id="SSF82689">
    <property type="entry name" value="Mechanosensitive channel protein MscS (YggB), C-terminal domain"/>
    <property type="match status" value="1"/>
</dbReference>
<feature type="transmembrane region" description="Helical" evidence="7">
    <location>
        <begin position="186"/>
        <end position="210"/>
    </location>
</feature>
<feature type="domain" description="Mechanosensitive ion channel transmembrane helices 2/3" evidence="11">
    <location>
        <begin position="313"/>
        <end position="353"/>
    </location>
</feature>
<dbReference type="InterPro" id="IPR006685">
    <property type="entry name" value="MscS_channel_2nd"/>
</dbReference>
<comment type="caution">
    <text evidence="12">The sequence shown here is derived from an EMBL/GenBank/DDBJ whole genome shotgun (WGS) entry which is preliminary data.</text>
</comment>
<evidence type="ECO:0000313" key="13">
    <source>
        <dbReference type="Proteomes" id="UP000264071"/>
    </source>
</evidence>
<dbReference type="PANTHER" id="PTHR30566:SF5">
    <property type="entry name" value="MECHANOSENSITIVE ION CHANNEL PROTEIN 1, MITOCHONDRIAL-RELATED"/>
    <property type="match status" value="1"/>
</dbReference>
<evidence type="ECO:0000313" key="12">
    <source>
        <dbReference type="EMBL" id="HCT57571.1"/>
    </source>
</evidence>
<dbReference type="InterPro" id="IPR049278">
    <property type="entry name" value="MS_channel_C"/>
</dbReference>
<evidence type="ECO:0000256" key="1">
    <source>
        <dbReference type="ARBA" id="ARBA00004651"/>
    </source>
</evidence>
<dbReference type="Proteomes" id="UP000264071">
    <property type="component" value="Unassembled WGS sequence"/>
</dbReference>
<evidence type="ECO:0000256" key="7">
    <source>
        <dbReference type="SAM" id="Phobius"/>
    </source>
</evidence>